<dbReference type="RefSeq" id="WP_166512503.1">
    <property type="nucleotide sequence ID" value="NZ_VNHM01000017.1"/>
</dbReference>
<name>A0A5S4ZNZ9_9FIRM</name>
<comment type="caution">
    <text evidence="1">The sequence shown here is derived from an EMBL/GenBank/DDBJ whole genome shotgun (WGS) entry which is preliminary data.</text>
</comment>
<dbReference type="SUPFAM" id="SSF53474">
    <property type="entry name" value="alpha/beta-Hydrolases"/>
    <property type="match status" value="1"/>
</dbReference>
<dbReference type="InterPro" id="IPR029058">
    <property type="entry name" value="AB_hydrolase_fold"/>
</dbReference>
<sequence length="60" mass="6905">MFITIDDIRYFVVTRGTGQPIICLHGFAENLSTWEYICLDHCQMVLVDLIGQKWDGSLNN</sequence>
<gene>
    <name evidence="1" type="ORF">LX24_02549</name>
</gene>
<evidence type="ECO:0000313" key="2">
    <source>
        <dbReference type="Proteomes" id="UP000323166"/>
    </source>
</evidence>
<accession>A0A5S4ZNZ9</accession>
<organism evidence="1 2">
    <name type="scientific">Desulfallas thermosapovorans DSM 6562</name>
    <dbReference type="NCBI Taxonomy" id="1121431"/>
    <lineage>
        <taxon>Bacteria</taxon>
        <taxon>Bacillati</taxon>
        <taxon>Bacillota</taxon>
        <taxon>Clostridia</taxon>
        <taxon>Eubacteriales</taxon>
        <taxon>Desulfallaceae</taxon>
        <taxon>Desulfallas</taxon>
    </lineage>
</organism>
<dbReference type="Gene3D" id="3.40.50.1820">
    <property type="entry name" value="alpha/beta hydrolase"/>
    <property type="match status" value="1"/>
</dbReference>
<dbReference type="EMBL" id="VNHM01000017">
    <property type="protein sequence ID" value="TYO93869.1"/>
    <property type="molecule type" value="Genomic_DNA"/>
</dbReference>
<protein>
    <submittedName>
        <fullName evidence="1">2-succinyl-6-hydroxy-2, 4-cyclohexadiene-1-carboxylate synthase</fullName>
    </submittedName>
</protein>
<dbReference type="Proteomes" id="UP000323166">
    <property type="component" value="Unassembled WGS sequence"/>
</dbReference>
<evidence type="ECO:0000313" key="1">
    <source>
        <dbReference type="EMBL" id="TYO93869.1"/>
    </source>
</evidence>
<reference evidence="1 2" key="1">
    <citation type="submission" date="2019-07" db="EMBL/GenBank/DDBJ databases">
        <title>Genomic Encyclopedia of Type Strains, Phase I: the one thousand microbial genomes (KMG-I) project.</title>
        <authorList>
            <person name="Kyrpides N."/>
        </authorList>
    </citation>
    <scope>NUCLEOTIDE SEQUENCE [LARGE SCALE GENOMIC DNA]</scope>
    <source>
        <strain evidence="1 2">DSM 6562</strain>
    </source>
</reference>
<proteinExistence type="predicted"/>
<dbReference type="AlphaFoldDB" id="A0A5S4ZNZ9"/>
<keyword evidence="2" id="KW-1185">Reference proteome</keyword>